<dbReference type="GeneID" id="37114142"/>
<dbReference type="AlphaFoldDB" id="A0A317WAW7"/>
<reference evidence="2 3" key="1">
    <citation type="submission" date="2016-12" db="EMBL/GenBank/DDBJ databases">
        <title>The genomes of Aspergillus section Nigri reveals drivers in fungal speciation.</title>
        <authorList>
            <consortium name="DOE Joint Genome Institute"/>
            <person name="Vesth T.C."/>
            <person name="Nybo J."/>
            <person name="Theobald S."/>
            <person name="Brandl J."/>
            <person name="Frisvad J.C."/>
            <person name="Nielsen K.F."/>
            <person name="Lyhne E.K."/>
            <person name="Kogle M.E."/>
            <person name="Kuo A."/>
            <person name="Riley R."/>
            <person name="Clum A."/>
            <person name="Nolan M."/>
            <person name="Lipzen A."/>
            <person name="Salamov A."/>
            <person name="Henrissat B."/>
            <person name="Wiebenga A."/>
            <person name="De Vries R.P."/>
            <person name="Grigoriev I.V."/>
            <person name="Mortensen U.H."/>
            <person name="Andersen M.R."/>
            <person name="Baker S.E."/>
        </authorList>
    </citation>
    <scope>NUCLEOTIDE SEQUENCE [LARGE SCALE GENOMIC DNA]</scope>
    <source>
        <strain evidence="2 3">CBS 115572</strain>
    </source>
</reference>
<proteinExistence type="predicted"/>
<feature type="compositionally biased region" description="Basic residues" evidence="1">
    <location>
        <begin position="27"/>
        <end position="44"/>
    </location>
</feature>
<feature type="region of interest" description="Disordered" evidence="1">
    <location>
        <begin position="1"/>
        <end position="56"/>
    </location>
</feature>
<keyword evidence="3" id="KW-1185">Reference proteome</keyword>
<evidence type="ECO:0000313" key="2">
    <source>
        <dbReference type="EMBL" id="PWY83656.1"/>
    </source>
</evidence>
<evidence type="ECO:0000313" key="3">
    <source>
        <dbReference type="Proteomes" id="UP000246702"/>
    </source>
</evidence>
<sequence length="56" mass="6551">MHIQQTTQTTAPIKDIKSTPSSDHTKSQKHNNRPIQHHHHHHRLLSFITPHLQPII</sequence>
<dbReference type="Proteomes" id="UP000246702">
    <property type="component" value="Unassembled WGS sequence"/>
</dbReference>
<evidence type="ECO:0000256" key="1">
    <source>
        <dbReference type="SAM" id="MobiDB-lite"/>
    </source>
</evidence>
<accession>A0A317WAW7</accession>
<organism evidence="2 3">
    <name type="scientific">Aspergillus sclerotioniger CBS 115572</name>
    <dbReference type="NCBI Taxonomy" id="1450535"/>
    <lineage>
        <taxon>Eukaryota</taxon>
        <taxon>Fungi</taxon>
        <taxon>Dikarya</taxon>
        <taxon>Ascomycota</taxon>
        <taxon>Pezizomycotina</taxon>
        <taxon>Eurotiomycetes</taxon>
        <taxon>Eurotiomycetidae</taxon>
        <taxon>Eurotiales</taxon>
        <taxon>Aspergillaceae</taxon>
        <taxon>Aspergillus</taxon>
        <taxon>Aspergillus subgen. Circumdati</taxon>
    </lineage>
</organism>
<dbReference type="RefSeq" id="XP_025466124.1">
    <property type="nucleotide sequence ID" value="XM_025611999.1"/>
</dbReference>
<dbReference type="EMBL" id="MSFK01000018">
    <property type="protein sequence ID" value="PWY83656.1"/>
    <property type="molecule type" value="Genomic_DNA"/>
</dbReference>
<protein>
    <submittedName>
        <fullName evidence="2">Uncharacterized protein</fullName>
    </submittedName>
</protein>
<name>A0A317WAW7_9EURO</name>
<comment type="caution">
    <text evidence="2">The sequence shown here is derived from an EMBL/GenBank/DDBJ whole genome shotgun (WGS) entry which is preliminary data.</text>
</comment>
<feature type="compositionally biased region" description="Polar residues" evidence="1">
    <location>
        <begin position="1"/>
        <end position="11"/>
    </location>
</feature>
<gene>
    <name evidence="2" type="ORF">BO94DRAFT_536351</name>
</gene>